<dbReference type="NCBIfam" id="NF047353">
    <property type="entry name" value="tube_lmo2291"/>
    <property type="match status" value="1"/>
</dbReference>
<dbReference type="AlphaFoldDB" id="A0A1L6R9Z6"/>
<protein>
    <submittedName>
        <fullName evidence="1">Minor capsid protein</fullName>
    </submittedName>
</protein>
<dbReference type="KEGG" id="wjo:FOL01_0459"/>
<sequence length="163" mass="17374">MANTEFNLNYKNKLEIDTTGNTSLDDIDSATWAPVAVGIQTITPSASETADTTPYWTGEGFSDHDVTGKAVQFAIAGHRVDGDEAQDYVAERFTDVGDSLRTLARWTDPAGKQLVFVATLVSVVPFGGAANVKQTFSFTLAANGKPKKIEDVTPSNPDETGGE</sequence>
<dbReference type="EMBL" id="CP014332">
    <property type="protein sequence ID" value="APS41318.1"/>
    <property type="molecule type" value="Genomic_DNA"/>
</dbReference>
<evidence type="ECO:0000313" key="2">
    <source>
        <dbReference type="Proteomes" id="UP000185473"/>
    </source>
</evidence>
<gene>
    <name evidence="1" type="ORF">FOL01_0459</name>
</gene>
<proteinExistence type="predicted"/>
<accession>A0A1L6R9Z6</accession>
<dbReference type="OrthoDB" id="2043960at2"/>
<organism evidence="1 2">
    <name type="scientific">Weissella jogaejeotgali</name>
    <dbReference type="NCBI Taxonomy" id="1631871"/>
    <lineage>
        <taxon>Bacteria</taxon>
        <taxon>Bacillati</taxon>
        <taxon>Bacillota</taxon>
        <taxon>Bacilli</taxon>
        <taxon>Lactobacillales</taxon>
        <taxon>Lactobacillaceae</taxon>
        <taxon>Weissella</taxon>
    </lineage>
</organism>
<keyword evidence="2" id="KW-1185">Reference proteome</keyword>
<dbReference type="STRING" id="1631871.FOL01_0459"/>
<reference evidence="1 2" key="1">
    <citation type="submission" date="2016-02" db="EMBL/GenBank/DDBJ databases">
        <title>Complete Genome Sequence of Weissella jogaejeotgali FOL01.</title>
        <authorList>
            <person name="Lee J.-H."/>
            <person name="Ku H.-J."/>
        </authorList>
    </citation>
    <scope>NUCLEOTIDE SEQUENCE [LARGE SCALE GENOMIC DNA]</scope>
    <source>
        <strain evidence="1 2">FOL01</strain>
    </source>
</reference>
<dbReference type="Proteomes" id="UP000185473">
    <property type="component" value="Chromosome"/>
</dbReference>
<dbReference type="RefSeq" id="WP_075269156.1">
    <property type="nucleotide sequence ID" value="NZ_CP014332.1"/>
</dbReference>
<evidence type="ECO:0000313" key="1">
    <source>
        <dbReference type="EMBL" id="APS41318.1"/>
    </source>
</evidence>
<name>A0A1L6R9Z6_9LACO</name>